<dbReference type="Pfam" id="PF01850">
    <property type="entry name" value="PIN"/>
    <property type="match status" value="1"/>
</dbReference>
<dbReference type="PANTHER" id="PTHR36173">
    <property type="entry name" value="RIBONUCLEASE VAPC16-RELATED"/>
    <property type="match status" value="1"/>
</dbReference>
<evidence type="ECO:0000259" key="1">
    <source>
        <dbReference type="Pfam" id="PF01850"/>
    </source>
</evidence>
<dbReference type="InterPro" id="IPR041705">
    <property type="entry name" value="PIN_Sll0205"/>
</dbReference>
<reference evidence="2 3" key="1">
    <citation type="submission" date="2018-07" db="EMBL/GenBank/DDBJ databases">
        <title>A draft genome of a endophytic bacteria, a new species of Pedobacter.</title>
        <authorList>
            <person name="Zhang Z.D."/>
            <person name="Chen Z.J."/>
        </authorList>
    </citation>
    <scope>NUCLEOTIDE SEQUENCE [LARGE SCALE GENOMIC DNA]</scope>
    <source>
        <strain evidence="2 3">RS10</strain>
    </source>
</reference>
<dbReference type="RefSeq" id="WP_113949454.1">
    <property type="nucleotide sequence ID" value="NZ_QNQU01000011.1"/>
</dbReference>
<sequence length="128" mass="14936">MAYLLDTHAFLWFVAGDDQLPSSVKKKLSDIDESCFLSIASFWEIAIKKQIGKLDLEIGFEELFRFAERNQIEVISINETHLTTLLDLEFINNDPFDRIIVAQVISENLTLISRDKKLKNYKIKLQWE</sequence>
<dbReference type="CDD" id="cd09872">
    <property type="entry name" value="PIN_Sll0205-like"/>
    <property type="match status" value="1"/>
</dbReference>
<feature type="domain" description="PIN" evidence="1">
    <location>
        <begin position="3"/>
        <end position="122"/>
    </location>
</feature>
<name>A0A366KX38_9SPHI</name>
<dbReference type="AlphaFoldDB" id="A0A366KX38"/>
<gene>
    <name evidence="2" type="ORF">DRW42_14005</name>
</gene>
<evidence type="ECO:0000313" key="2">
    <source>
        <dbReference type="EMBL" id="RBQ06201.1"/>
    </source>
</evidence>
<keyword evidence="3" id="KW-1185">Reference proteome</keyword>
<protein>
    <submittedName>
        <fullName evidence="2">PIN domain nuclease</fullName>
    </submittedName>
</protein>
<proteinExistence type="predicted"/>
<dbReference type="InterPro" id="IPR029060">
    <property type="entry name" value="PIN-like_dom_sf"/>
</dbReference>
<dbReference type="InterPro" id="IPR002716">
    <property type="entry name" value="PIN_dom"/>
</dbReference>
<accession>A0A366KX38</accession>
<evidence type="ECO:0000313" key="3">
    <source>
        <dbReference type="Proteomes" id="UP000252081"/>
    </source>
</evidence>
<dbReference type="Gene3D" id="3.40.50.1010">
    <property type="entry name" value="5'-nuclease"/>
    <property type="match status" value="1"/>
</dbReference>
<organism evidence="2 3">
    <name type="scientific">Pedobacter miscanthi</name>
    <dbReference type="NCBI Taxonomy" id="2259170"/>
    <lineage>
        <taxon>Bacteria</taxon>
        <taxon>Pseudomonadati</taxon>
        <taxon>Bacteroidota</taxon>
        <taxon>Sphingobacteriia</taxon>
        <taxon>Sphingobacteriales</taxon>
        <taxon>Sphingobacteriaceae</taxon>
        <taxon>Pedobacter</taxon>
    </lineage>
</organism>
<comment type="caution">
    <text evidence="2">The sequence shown here is derived from an EMBL/GenBank/DDBJ whole genome shotgun (WGS) entry which is preliminary data.</text>
</comment>
<dbReference type="SUPFAM" id="SSF88723">
    <property type="entry name" value="PIN domain-like"/>
    <property type="match status" value="1"/>
</dbReference>
<dbReference type="Proteomes" id="UP000252081">
    <property type="component" value="Unassembled WGS sequence"/>
</dbReference>
<dbReference type="InterPro" id="IPR052919">
    <property type="entry name" value="TA_system_RNase"/>
</dbReference>
<dbReference type="EMBL" id="QNQU01000011">
    <property type="protein sequence ID" value="RBQ06201.1"/>
    <property type="molecule type" value="Genomic_DNA"/>
</dbReference>
<dbReference type="OrthoDB" id="9798990at2"/>
<dbReference type="PANTHER" id="PTHR36173:SF2">
    <property type="entry name" value="RIBONUCLEASE VAPC16"/>
    <property type="match status" value="1"/>
</dbReference>